<sequence length="75" mass="7628">MVCETAVIASRVAFVVESDRVRDNVWEAFPAESASAAPAACPALAISLGSFFVAAAEASSATFSPLPSPPAPRSC</sequence>
<proteinExistence type="predicted"/>
<name>A0A975L7H6_9ACTN</name>
<protein>
    <submittedName>
        <fullName evidence="1">Uncharacterized protein</fullName>
    </submittedName>
</protein>
<keyword evidence="2" id="KW-1185">Reference proteome</keyword>
<organism evidence="1 2">
    <name type="scientific">Nocardiopsis eucommiae</name>
    <dbReference type="NCBI Taxonomy" id="2831970"/>
    <lineage>
        <taxon>Bacteria</taxon>
        <taxon>Bacillati</taxon>
        <taxon>Actinomycetota</taxon>
        <taxon>Actinomycetes</taxon>
        <taxon>Streptosporangiales</taxon>
        <taxon>Nocardiopsidaceae</taxon>
        <taxon>Nocardiopsis</taxon>
    </lineage>
</organism>
<gene>
    <name evidence="1" type="ORF">KGD82_16300</name>
</gene>
<reference evidence="1" key="1">
    <citation type="submission" date="2021-05" db="EMBL/GenBank/DDBJ databases">
        <authorList>
            <person name="Kaiqin L."/>
            <person name="Jian G."/>
        </authorList>
    </citation>
    <scope>NUCLEOTIDE SEQUENCE</scope>
    <source>
        <strain evidence="1">HDS5</strain>
    </source>
</reference>
<dbReference type="Proteomes" id="UP000682416">
    <property type="component" value="Chromosome"/>
</dbReference>
<accession>A0A975L7H6</accession>
<dbReference type="KEGG" id="nec:KGD82_16300"/>
<evidence type="ECO:0000313" key="1">
    <source>
        <dbReference type="EMBL" id="QVJ00323.1"/>
    </source>
</evidence>
<dbReference type="AlphaFoldDB" id="A0A975L7H6"/>
<evidence type="ECO:0000313" key="2">
    <source>
        <dbReference type="Proteomes" id="UP000682416"/>
    </source>
</evidence>
<dbReference type="EMBL" id="CP074402">
    <property type="protein sequence ID" value="QVJ00323.1"/>
    <property type="molecule type" value="Genomic_DNA"/>
</dbReference>